<comment type="subcellular location">
    <subcellularLocation>
        <location evidence="1">Cell membrane</location>
        <topology evidence="1">Multi-pass membrane protein</topology>
    </subcellularLocation>
</comment>
<protein>
    <recommendedName>
        <fullName evidence="9">Acyltransferase 3 domain-containing protein</fullName>
    </recommendedName>
</protein>
<evidence type="ECO:0000256" key="6">
    <source>
        <dbReference type="ARBA" id="ARBA00023136"/>
    </source>
</evidence>
<dbReference type="RefSeq" id="WP_007319683.1">
    <property type="nucleotide sequence ID" value="NZ_BAEH01000113.1"/>
</dbReference>
<dbReference type="AlphaFoldDB" id="H0R5J7"/>
<feature type="transmembrane region" description="Helical" evidence="8">
    <location>
        <begin position="274"/>
        <end position="291"/>
    </location>
</feature>
<dbReference type="eggNOG" id="COG1835">
    <property type="taxonomic scope" value="Bacteria"/>
</dbReference>
<feature type="transmembrane region" description="Helical" evidence="8">
    <location>
        <begin position="62"/>
        <end position="84"/>
    </location>
</feature>
<gene>
    <name evidence="10" type="ORF">GOEFS_113_00040</name>
</gene>
<accession>H0R5J7</accession>
<dbReference type="GO" id="GO:0016413">
    <property type="term" value="F:O-acetyltransferase activity"/>
    <property type="evidence" value="ECO:0007669"/>
    <property type="project" value="TreeGrafter"/>
</dbReference>
<keyword evidence="11" id="KW-1185">Reference proteome</keyword>
<keyword evidence="6 8" id="KW-0472">Membrane</keyword>
<keyword evidence="3" id="KW-1003">Cell membrane</keyword>
<evidence type="ECO:0000256" key="4">
    <source>
        <dbReference type="ARBA" id="ARBA00022692"/>
    </source>
</evidence>
<feature type="non-terminal residue" evidence="10">
    <location>
        <position position="1"/>
    </location>
</feature>
<proteinExistence type="inferred from homology"/>
<name>H0R5J7_9ACTN</name>
<dbReference type="EMBL" id="BAEH01000113">
    <property type="protein sequence ID" value="GAB20348.1"/>
    <property type="molecule type" value="Genomic_DNA"/>
</dbReference>
<dbReference type="OrthoDB" id="3211698at2"/>
<feature type="region of interest" description="Disordered" evidence="7">
    <location>
        <begin position="324"/>
        <end position="348"/>
    </location>
</feature>
<dbReference type="STRING" id="1077974.GOEFS_113_00040"/>
<evidence type="ECO:0000256" key="7">
    <source>
        <dbReference type="SAM" id="MobiDB-lite"/>
    </source>
</evidence>
<feature type="transmembrane region" description="Helical" evidence="8">
    <location>
        <begin position="124"/>
        <end position="145"/>
    </location>
</feature>
<keyword evidence="5 8" id="KW-1133">Transmembrane helix</keyword>
<evidence type="ECO:0000256" key="8">
    <source>
        <dbReference type="SAM" id="Phobius"/>
    </source>
</evidence>
<feature type="transmembrane region" description="Helical" evidence="8">
    <location>
        <begin position="91"/>
        <end position="112"/>
    </location>
</feature>
<feature type="transmembrane region" description="Helical" evidence="8">
    <location>
        <begin position="197"/>
        <end position="216"/>
    </location>
</feature>
<evidence type="ECO:0000259" key="9">
    <source>
        <dbReference type="Pfam" id="PF01757"/>
    </source>
</evidence>
<dbReference type="Proteomes" id="UP000035034">
    <property type="component" value="Unassembled WGS sequence"/>
</dbReference>
<feature type="transmembrane region" description="Helical" evidence="8">
    <location>
        <begin position="20"/>
        <end position="42"/>
    </location>
</feature>
<comment type="similarity">
    <text evidence="2">Belongs to the acyltransferase 3 family.</text>
</comment>
<feature type="transmembrane region" description="Helical" evidence="8">
    <location>
        <begin position="237"/>
        <end position="254"/>
    </location>
</feature>
<reference evidence="10 11" key="1">
    <citation type="submission" date="2011-12" db="EMBL/GenBank/DDBJ databases">
        <title>Whole genome shotgun sequence of Gordonia effusa NBRC 100432.</title>
        <authorList>
            <person name="Yoshida I."/>
            <person name="Takarada H."/>
            <person name="Hosoyama A."/>
            <person name="Tsuchikane K."/>
            <person name="Katsumata H."/>
            <person name="Yamazaki S."/>
            <person name="Fujita N."/>
        </authorList>
    </citation>
    <scope>NUCLEOTIDE SEQUENCE [LARGE SCALE GENOMIC DNA]</scope>
    <source>
        <strain evidence="10 11">NBRC 100432</strain>
    </source>
</reference>
<evidence type="ECO:0000256" key="2">
    <source>
        <dbReference type="ARBA" id="ARBA00007400"/>
    </source>
</evidence>
<dbReference type="InterPro" id="IPR002656">
    <property type="entry name" value="Acyl_transf_3_dom"/>
</dbReference>
<comment type="caution">
    <text evidence="10">The sequence shown here is derived from an EMBL/GenBank/DDBJ whole genome shotgun (WGS) entry which is preliminary data.</text>
</comment>
<evidence type="ECO:0000256" key="3">
    <source>
        <dbReference type="ARBA" id="ARBA00022475"/>
    </source>
</evidence>
<evidence type="ECO:0000256" key="5">
    <source>
        <dbReference type="ARBA" id="ARBA00022989"/>
    </source>
</evidence>
<evidence type="ECO:0000313" key="10">
    <source>
        <dbReference type="EMBL" id="GAB20348.1"/>
    </source>
</evidence>
<dbReference type="PANTHER" id="PTHR40074:SF2">
    <property type="entry name" value="O-ACETYLTRANSFERASE WECH"/>
    <property type="match status" value="1"/>
</dbReference>
<sequence length="348" mass="39484">DKREFRAVDFWRRRIKLVIFPYLIWSTIYFVITVMWGSGRIAELPFSLQEYVWNLSWGLAGFQMYFLFVMLQVYLLFPLVLWLIRKTVGHHAAVLGVSFAVQIALTATLTHWTPPGYLGTIWWHHYATFLPYQFFIVLGAVAAVHRERIKQWLVGRGWVLTIALVLTAALAVATYLIRVFVDDQKPMDASNAFQPTLIPFLVVAIACLYAAALRWNDRWRSKTPRFASAVSWASNRSFGVFLAHVLVLFFILRPTAAPDKPWLLAHIPQPLGTVVVYLLTLAGSLIVVEILRRLPGSLYLTGRPRMPLPPIRTLLRRDSVPDTVPDSLHDDANADNSARGLASTSSRA</sequence>
<feature type="transmembrane region" description="Helical" evidence="8">
    <location>
        <begin position="157"/>
        <end position="177"/>
    </location>
</feature>
<dbReference type="GO" id="GO:0005886">
    <property type="term" value="C:plasma membrane"/>
    <property type="evidence" value="ECO:0007669"/>
    <property type="project" value="UniProtKB-SubCell"/>
</dbReference>
<organism evidence="10 11">
    <name type="scientific">Gordonia effusa NBRC 100432</name>
    <dbReference type="NCBI Taxonomy" id="1077974"/>
    <lineage>
        <taxon>Bacteria</taxon>
        <taxon>Bacillati</taxon>
        <taxon>Actinomycetota</taxon>
        <taxon>Actinomycetes</taxon>
        <taxon>Mycobacteriales</taxon>
        <taxon>Gordoniaceae</taxon>
        <taxon>Gordonia</taxon>
    </lineage>
</organism>
<evidence type="ECO:0000256" key="1">
    <source>
        <dbReference type="ARBA" id="ARBA00004651"/>
    </source>
</evidence>
<feature type="domain" description="Acyltransferase 3" evidence="9">
    <location>
        <begin position="7"/>
        <end position="287"/>
    </location>
</feature>
<evidence type="ECO:0000313" key="11">
    <source>
        <dbReference type="Proteomes" id="UP000035034"/>
    </source>
</evidence>
<dbReference type="Pfam" id="PF01757">
    <property type="entry name" value="Acyl_transf_3"/>
    <property type="match status" value="1"/>
</dbReference>
<dbReference type="PANTHER" id="PTHR40074">
    <property type="entry name" value="O-ACETYLTRANSFERASE WECH"/>
    <property type="match status" value="1"/>
</dbReference>
<keyword evidence="4 8" id="KW-0812">Transmembrane</keyword>
<dbReference type="GO" id="GO:0009246">
    <property type="term" value="P:enterobacterial common antigen biosynthetic process"/>
    <property type="evidence" value="ECO:0007669"/>
    <property type="project" value="TreeGrafter"/>
</dbReference>